<reference evidence="2" key="1">
    <citation type="submission" date="2023-06" db="EMBL/GenBank/DDBJ databases">
        <authorList>
            <person name="Delattre M."/>
        </authorList>
    </citation>
    <scope>NUCLEOTIDE SEQUENCE</scope>
    <source>
        <strain evidence="2">AF72</strain>
    </source>
</reference>
<keyword evidence="1" id="KW-0812">Transmembrane</keyword>
<feature type="transmembrane region" description="Helical" evidence="1">
    <location>
        <begin position="100"/>
        <end position="118"/>
    </location>
</feature>
<dbReference type="EMBL" id="CATQJA010000905">
    <property type="protein sequence ID" value="CAJ0564746.1"/>
    <property type="molecule type" value="Genomic_DNA"/>
</dbReference>
<comment type="caution">
    <text evidence="2">The sequence shown here is derived from an EMBL/GenBank/DDBJ whole genome shotgun (WGS) entry which is preliminary data.</text>
</comment>
<keyword evidence="1" id="KW-1133">Transmembrane helix</keyword>
<protein>
    <submittedName>
        <fullName evidence="2">Uncharacterized protein</fullName>
    </submittedName>
</protein>
<feature type="transmembrane region" description="Helical" evidence="1">
    <location>
        <begin position="124"/>
        <end position="146"/>
    </location>
</feature>
<organism evidence="2 3">
    <name type="scientific">Mesorhabditis spiculigera</name>
    <dbReference type="NCBI Taxonomy" id="96644"/>
    <lineage>
        <taxon>Eukaryota</taxon>
        <taxon>Metazoa</taxon>
        <taxon>Ecdysozoa</taxon>
        <taxon>Nematoda</taxon>
        <taxon>Chromadorea</taxon>
        <taxon>Rhabditida</taxon>
        <taxon>Rhabditina</taxon>
        <taxon>Rhabditomorpha</taxon>
        <taxon>Rhabditoidea</taxon>
        <taxon>Rhabditidae</taxon>
        <taxon>Mesorhabditinae</taxon>
        <taxon>Mesorhabditis</taxon>
    </lineage>
</organism>
<proteinExistence type="predicted"/>
<name>A0AA36CB09_9BILA</name>
<gene>
    <name evidence="2" type="ORF">MSPICULIGERA_LOCUS3417</name>
</gene>
<keyword evidence="3" id="KW-1185">Reference proteome</keyword>
<dbReference type="Proteomes" id="UP001177023">
    <property type="component" value="Unassembled WGS sequence"/>
</dbReference>
<dbReference type="AlphaFoldDB" id="A0AA36CB09"/>
<sequence>MAGKSDGQREENRRREAAVDVLAGIGLLLLFGIAGGFCLLIEAVKELAEAKRSHRARPLRNQHRVAIAQNSAGIVEVDSGYALASAERTTGLRNLDDQRLLVSFVLILLFGLIGFRLLSTVLWLILGGVELLVLGTALVMFMMLFFNPRTN</sequence>
<evidence type="ECO:0000313" key="3">
    <source>
        <dbReference type="Proteomes" id="UP001177023"/>
    </source>
</evidence>
<keyword evidence="1" id="KW-0472">Membrane</keyword>
<accession>A0AA36CB09</accession>
<evidence type="ECO:0000313" key="2">
    <source>
        <dbReference type="EMBL" id="CAJ0564746.1"/>
    </source>
</evidence>
<evidence type="ECO:0000256" key="1">
    <source>
        <dbReference type="SAM" id="Phobius"/>
    </source>
</evidence>
<feature type="transmembrane region" description="Helical" evidence="1">
    <location>
        <begin position="21"/>
        <end position="44"/>
    </location>
</feature>
<feature type="non-terminal residue" evidence="2">
    <location>
        <position position="151"/>
    </location>
</feature>